<dbReference type="EMBL" id="QAID01000039">
    <property type="protein sequence ID" value="MDN4578602.1"/>
    <property type="molecule type" value="Genomic_DNA"/>
</dbReference>
<name>A0AAW7MUJ6_9BURK</name>
<dbReference type="Proteomes" id="UP001172791">
    <property type="component" value="Unassembled WGS sequence"/>
</dbReference>
<feature type="domain" description="NAD-dependent epimerase/dehydratase" evidence="3">
    <location>
        <begin position="176"/>
        <end position="286"/>
    </location>
</feature>
<evidence type="ECO:0000313" key="4">
    <source>
        <dbReference type="EMBL" id="MDN4576468.1"/>
    </source>
</evidence>
<protein>
    <submittedName>
        <fullName evidence="4">Epimerase</fullName>
    </submittedName>
</protein>
<evidence type="ECO:0000313" key="6">
    <source>
        <dbReference type="Proteomes" id="UP001172788"/>
    </source>
</evidence>
<sequence length="378" mass="41194">MQRILITGGAGFIGTHLSRRLLELGYQVRILDSLSAQVHGEVPTGVDWLMTGDVEFIRGSVTSVADWSRALVDVDYIVHLAAETGTGQSMYEVARYCEVNSMGTALLFDMLGRMPERRVQRVVLTSSRSVYGEGAYRCDGCGAEHVYPGARLADQLRAHQWEPPCPHCGAPLVAVATTESDAVRPASIYAATKFAQEDLVRIACDSMGLGYAIFRLQNVYGEGQSLKNPYTGILSIFSTRVRRGLQLPIFEDGKETRDFVHVADVVEALVAGIRSEAPANDVLNVGSGVGTSVEEVARELTIALGGTPDVKVTGQFRLGDIRHNFADVSRLASRLSVKPQVSLSEGLSRFAAWVKTQPLPEDRLEQANKELVERKLMG</sequence>
<dbReference type="Pfam" id="PF01370">
    <property type="entry name" value="Epimerase"/>
    <property type="match status" value="2"/>
</dbReference>
<proteinExistence type="inferred from homology"/>
<comment type="caution">
    <text evidence="4">The sequence shown here is derived from an EMBL/GenBank/DDBJ whole genome shotgun (WGS) entry which is preliminary data.</text>
</comment>
<evidence type="ECO:0000259" key="3">
    <source>
        <dbReference type="Pfam" id="PF01370"/>
    </source>
</evidence>
<evidence type="ECO:0000256" key="1">
    <source>
        <dbReference type="ARBA" id="ARBA00005125"/>
    </source>
</evidence>
<evidence type="ECO:0000256" key="2">
    <source>
        <dbReference type="ARBA" id="ARBA00007637"/>
    </source>
</evidence>
<dbReference type="Gene3D" id="3.40.50.720">
    <property type="entry name" value="NAD(P)-binding Rossmann-like Domain"/>
    <property type="match status" value="1"/>
</dbReference>
<dbReference type="Proteomes" id="UP001172788">
    <property type="component" value="Unassembled WGS sequence"/>
</dbReference>
<dbReference type="RefSeq" id="WP_301236845.1">
    <property type="nucleotide sequence ID" value="NZ_QAIC01000042.1"/>
</dbReference>
<accession>A0AAW7MUJ6</accession>
<organism evidence="4 7">
    <name type="scientific">Pandoraea cepalis</name>
    <dbReference type="NCBI Taxonomy" id="2508294"/>
    <lineage>
        <taxon>Bacteria</taxon>
        <taxon>Pseudomonadati</taxon>
        <taxon>Pseudomonadota</taxon>
        <taxon>Betaproteobacteria</taxon>
        <taxon>Burkholderiales</taxon>
        <taxon>Burkholderiaceae</taxon>
        <taxon>Pandoraea</taxon>
    </lineage>
</organism>
<dbReference type="EMBL" id="QAIC01000042">
    <property type="protein sequence ID" value="MDN4576468.1"/>
    <property type="molecule type" value="Genomic_DNA"/>
</dbReference>
<comment type="pathway">
    <text evidence="1">Bacterial outer membrane biogenesis; LPS O-antigen biosynthesis.</text>
</comment>
<evidence type="ECO:0000313" key="7">
    <source>
        <dbReference type="Proteomes" id="UP001172791"/>
    </source>
</evidence>
<dbReference type="PANTHER" id="PTHR43000">
    <property type="entry name" value="DTDP-D-GLUCOSE 4,6-DEHYDRATASE-RELATED"/>
    <property type="match status" value="1"/>
</dbReference>
<gene>
    <name evidence="4" type="ORF">DBA34_24745</name>
    <name evidence="5" type="ORF">DBB29_10805</name>
</gene>
<dbReference type="SUPFAM" id="SSF51735">
    <property type="entry name" value="NAD(P)-binding Rossmann-fold domains"/>
    <property type="match status" value="1"/>
</dbReference>
<reference evidence="4" key="1">
    <citation type="submission" date="2018-04" db="EMBL/GenBank/DDBJ databases">
        <authorList>
            <person name="Jy Z."/>
        </authorList>
    </citation>
    <scope>NUCLEOTIDE SEQUENCE</scope>
    <source>
        <strain evidence="5">AS13</strain>
        <strain evidence="4">LA18</strain>
    </source>
</reference>
<dbReference type="AlphaFoldDB" id="A0AAW7MUJ6"/>
<dbReference type="InterPro" id="IPR036291">
    <property type="entry name" value="NAD(P)-bd_dom_sf"/>
</dbReference>
<evidence type="ECO:0000313" key="5">
    <source>
        <dbReference type="EMBL" id="MDN4578602.1"/>
    </source>
</evidence>
<keyword evidence="6" id="KW-1185">Reference proteome</keyword>
<dbReference type="InterPro" id="IPR001509">
    <property type="entry name" value="Epimerase_deHydtase"/>
</dbReference>
<comment type="similarity">
    <text evidence="2">Belongs to the NAD(P)-dependent epimerase/dehydratase family.</text>
</comment>
<feature type="domain" description="NAD-dependent epimerase/dehydratase" evidence="3">
    <location>
        <begin position="4"/>
        <end position="136"/>
    </location>
</feature>